<proteinExistence type="predicted"/>
<evidence type="ECO:0000256" key="1">
    <source>
        <dbReference type="SAM" id="Coils"/>
    </source>
</evidence>
<feature type="compositionally biased region" description="Basic residues" evidence="2">
    <location>
        <begin position="45"/>
        <end position="56"/>
    </location>
</feature>
<keyword evidence="4" id="KW-1185">Reference proteome</keyword>
<dbReference type="PANTHER" id="PTHR37234:SF1">
    <property type="entry name" value="OS03G0319200 PROTEIN"/>
    <property type="match status" value="1"/>
</dbReference>
<dbReference type="InParanoid" id="A0A068UCR1"/>
<feature type="compositionally biased region" description="Polar residues" evidence="2">
    <location>
        <begin position="118"/>
        <end position="129"/>
    </location>
</feature>
<dbReference type="OMA" id="FQLVCKY"/>
<feature type="compositionally biased region" description="Polar residues" evidence="2">
    <location>
        <begin position="86"/>
        <end position="105"/>
    </location>
</feature>
<sequence length="359" mass="41115">MLQRQDSLLSSSHRQTPPPENRHAKQIGCMAGFFKLLSRYQNRNKRLTSGRKHVKSTSKEAKAMVEQEMKQQQQDSSSALKEDNKNISNTNGQNLENKRLSSSCDITPRSPMLPPEIRQSNALTTSEKSTTAKSLLVARLMGLEEPSEVNRNVKVEQEKSSSSTTEEKRRKLLRALEKCNEDLESLKKIIVAVQSDQKKRLKPPPPVMKEDHNLAKTCLKRNAEQLMMRPVAALEEMSRYYHTTKANSNGIMAHQSKRISVKKPREEDNICYFTKVNTATVKEKHRITTPRFWSSKAMIQSVDEVCNHISWGEKRELGNIGMVLQNHICKDLIEEVLYDLGFCKVHELPLEACKRRLSF</sequence>
<dbReference type="PANTHER" id="PTHR37234">
    <property type="entry name" value="OS03G0319200 PROTEIN"/>
    <property type="match status" value="1"/>
</dbReference>
<keyword evidence="1" id="KW-0175">Coiled coil</keyword>
<evidence type="ECO:0000313" key="4">
    <source>
        <dbReference type="Proteomes" id="UP000295252"/>
    </source>
</evidence>
<feature type="compositionally biased region" description="Polar residues" evidence="2">
    <location>
        <begin position="70"/>
        <end position="79"/>
    </location>
</feature>
<gene>
    <name evidence="3" type="ORF">GSCOC_T00022965001</name>
</gene>
<feature type="compositionally biased region" description="Basic and acidic residues" evidence="2">
    <location>
        <begin position="57"/>
        <end position="69"/>
    </location>
</feature>
<feature type="region of interest" description="Disordered" evidence="2">
    <location>
        <begin position="45"/>
        <end position="129"/>
    </location>
</feature>
<evidence type="ECO:0000313" key="3">
    <source>
        <dbReference type="EMBL" id="CDP06246.1"/>
    </source>
</evidence>
<dbReference type="Gramene" id="CDP06246">
    <property type="protein sequence ID" value="CDP06246"/>
    <property type="gene ID" value="GSCOC_T00022965001"/>
</dbReference>
<dbReference type="PhylomeDB" id="A0A068UCR1"/>
<feature type="region of interest" description="Disordered" evidence="2">
    <location>
        <begin position="1"/>
        <end position="26"/>
    </location>
</feature>
<name>A0A068UCR1_COFCA</name>
<organism evidence="3 4">
    <name type="scientific">Coffea canephora</name>
    <name type="common">Robusta coffee</name>
    <dbReference type="NCBI Taxonomy" id="49390"/>
    <lineage>
        <taxon>Eukaryota</taxon>
        <taxon>Viridiplantae</taxon>
        <taxon>Streptophyta</taxon>
        <taxon>Embryophyta</taxon>
        <taxon>Tracheophyta</taxon>
        <taxon>Spermatophyta</taxon>
        <taxon>Magnoliopsida</taxon>
        <taxon>eudicotyledons</taxon>
        <taxon>Gunneridae</taxon>
        <taxon>Pentapetalae</taxon>
        <taxon>asterids</taxon>
        <taxon>lamiids</taxon>
        <taxon>Gentianales</taxon>
        <taxon>Rubiaceae</taxon>
        <taxon>Ixoroideae</taxon>
        <taxon>Gardenieae complex</taxon>
        <taxon>Bertiereae - Coffeeae clade</taxon>
        <taxon>Coffeeae</taxon>
        <taxon>Coffea</taxon>
    </lineage>
</organism>
<evidence type="ECO:0008006" key="5">
    <source>
        <dbReference type="Google" id="ProtNLM"/>
    </source>
</evidence>
<dbReference type="STRING" id="49390.A0A068UCR1"/>
<reference evidence="4" key="1">
    <citation type="journal article" date="2014" name="Science">
        <title>The coffee genome provides insight into the convergent evolution of caffeine biosynthesis.</title>
        <authorList>
            <person name="Denoeud F."/>
            <person name="Carretero-Paulet L."/>
            <person name="Dereeper A."/>
            <person name="Droc G."/>
            <person name="Guyot R."/>
            <person name="Pietrella M."/>
            <person name="Zheng C."/>
            <person name="Alberti A."/>
            <person name="Anthony F."/>
            <person name="Aprea G."/>
            <person name="Aury J.M."/>
            <person name="Bento P."/>
            <person name="Bernard M."/>
            <person name="Bocs S."/>
            <person name="Campa C."/>
            <person name="Cenci A."/>
            <person name="Combes M.C."/>
            <person name="Crouzillat D."/>
            <person name="Da Silva C."/>
            <person name="Daddiego L."/>
            <person name="De Bellis F."/>
            <person name="Dussert S."/>
            <person name="Garsmeur O."/>
            <person name="Gayraud T."/>
            <person name="Guignon V."/>
            <person name="Jahn K."/>
            <person name="Jamilloux V."/>
            <person name="Joet T."/>
            <person name="Labadie K."/>
            <person name="Lan T."/>
            <person name="Leclercq J."/>
            <person name="Lepelley M."/>
            <person name="Leroy T."/>
            <person name="Li L.T."/>
            <person name="Librado P."/>
            <person name="Lopez L."/>
            <person name="Munoz A."/>
            <person name="Noel B."/>
            <person name="Pallavicini A."/>
            <person name="Perrotta G."/>
            <person name="Poncet V."/>
            <person name="Pot D."/>
            <person name="Priyono X."/>
            <person name="Rigoreau M."/>
            <person name="Rouard M."/>
            <person name="Rozas J."/>
            <person name="Tranchant-Dubreuil C."/>
            <person name="VanBuren R."/>
            <person name="Zhang Q."/>
            <person name="Andrade A.C."/>
            <person name="Argout X."/>
            <person name="Bertrand B."/>
            <person name="de Kochko A."/>
            <person name="Graziosi G."/>
            <person name="Henry R.J."/>
            <person name="Jayarama X."/>
            <person name="Ming R."/>
            <person name="Nagai C."/>
            <person name="Rounsley S."/>
            <person name="Sankoff D."/>
            <person name="Giuliano G."/>
            <person name="Albert V.A."/>
            <person name="Wincker P."/>
            <person name="Lashermes P."/>
        </authorList>
    </citation>
    <scope>NUCLEOTIDE SEQUENCE [LARGE SCALE GENOMIC DNA]</scope>
    <source>
        <strain evidence="4">cv. DH200-94</strain>
    </source>
</reference>
<feature type="coiled-coil region" evidence="1">
    <location>
        <begin position="169"/>
        <end position="196"/>
    </location>
</feature>
<evidence type="ECO:0000256" key="2">
    <source>
        <dbReference type="SAM" id="MobiDB-lite"/>
    </source>
</evidence>
<dbReference type="AlphaFoldDB" id="A0A068UCR1"/>
<accession>A0A068UCR1</accession>
<dbReference type="OrthoDB" id="780613at2759"/>
<feature type="compositionally biased region" description="Polar residues" evidence="2">
    <location>
        <begin position="1"/>
        <end position="15"/>
    </location>
</feature>
<dbReference type="FunCoup" id="A0A068UCR1">
    <property type="interactions" value="258"/>
</dbReference>
<dbReference type="Proteomes" id="UP000295252">
    <property type="component" value="Chromosome VIII"/>
</dbReference>
<protein>
    <recommendedName>
        <fullName evidence="5">DUF3741 domain-containing protein</fullName>
    </recommendedName>
</protein>
<dbReference type="EMBL" id="HG739104">
    <property type="protein sequence ID" value="CDP06246.1"/>
    <property type="molecule type" value="Genomic_DNA"/>
</dbReference>